<accession>A0ABT2N6E2</accession>
<dbReference type="PANTHER" id="PTHR42733:SF2">
    <property type="entry name" value="DJ-1_THIJ_PFPI FAMILY PROTEIN"/>
    <property type="match status" value="1"/>
</dbReference>
<feature type="domain" description="DJ-1/PfpI" evidence="2">
    <location>
        <begin position="4"/>
        <end position="60"/>
    </location>
</feature>
<comment type="caution">
    <text evidence="3">The sequence shown here is derived from an EMBL/GenBank/DDBJ whole genome shotgun (WGS) entry which is preliminary data.</text>
</comment>
<dbReference type="SUPFAM" id="SSF52317">
    <property type="entry name" value="Class I glutamine amidotransferase-like"/>
    <property type="match status" value="1"/>
</dbReference>
<dbReference type="InterPro" id="IPR029062">
    <property type="entry name" value="Class_I_gatase-like"/>
</dbReference>
<evidence type="ECO:0000259" key="2">
    <source>
        <dbReference type="Pfam" id="PF01965"/>
    </source>
</evidence>
<feature type="non-terminal residue" evidence="3">
    <location>
        <position position="85"/>
    </location>
</feature>
<gene>
    <name evidence="3" type="ORF">NG792_11165</name>
</gene>
<dbReference type="RefSeq" id="WP_261235504.1">
    <property type="nucleotide sequence ID" value="NZ_JAMXFA010000012.1"/>
</dbReference>
<name>A0ABT2N6E2_9CYAN</name>
<dbReference type="PANTHER" id="PTHR42733">
    <property type="entry name" value="DJ-1 PROTEIN"/>
    <property type="match status" value="1"/>
</dbReference>
<dbReference type="Proteomes" id="UP001525961">
    <property type="component" value="Unassembled WGS sequence"/>
</dbReference>
<sequence>MTGKRILMLVGDYVEDYEVMVPFQALQMVGHIVHAVCPDKTAGETVRTAIHDFEGDQTYSGLAEKKQKAYRTRVVGVLLEHKRQE</sequence>
<proteinExistence type="inferred from homology"/>
<protein>
    <submittedName>
        <fullName evidence="3">DJ-1/PfpI family protein</fullName>
    </submittedName>
</protein>
<keyword evidence="4" id="KW-1185">Reference proteome</keyword>
<dbReference type="EMBL" id="JAMXFA010000012">
    <property type="protein sequence ID" value="MCT7978268.1"/>
    <property type="molecule type" value="Genomic_DNA"/>
</dbReference>
<dbReference type="InterPro" id="IPR002818">
    <property type="entry name" value="DJ-1/PfpI"/>
</dbReference>
<comment type="similarity">
    <text evidence="1">Belongs to the peptidase C56 family.</text>
</comment>
<evidence type="ECO:0000313" key="4">
    <source>
        <dbReference type="Proteomes" id="UP001525961"/>
    </source>
</evidence>
<evidence type="ECO:0000313" key="3">
    <source>
        <dbReference type="EMBL" id="MCT7978268.1"/>
    </source>
</evidence>
<organism evidence="3 4">
    <name type="scientific">Laspinema olomoucense D3b</name>
    <dbReference type="NCBI Taxonomy" id="2953688"/>
    <lineage>
        <taxon>Bacteria</taxon>
        <taxon>Bacillati</taxon>
        <taxon>Cyanobacteriota</taxon>
        <taxon>Cyanophyceae</taxon>
        <taxon>Oscillatoriophycideae</taxon>
        <taxon>Oscillatoriales</taxon>
        <taxon>Laspinemataceae</taxon>
        <taxon>Laspinema</taxon>
        <taxon>Laspinema olomoucense</taxon>
    </lineage>
</organism>
<evidence type="ECO:0000256" key="1">
    <source>
        <dbReference type="ARBA" id="ARBA00008542"/>
    </source>
</evidence>
<dbReference type="Pfam" id="PF01965">
    <property type="entry name" value="DJ-1_PfpI"/>
    <property type="match status" value="1"/>
</dbReference>
<dbReference type="Gene3D" id="3.40.50.880">
    <property type="match status" value="1"/>
</dbReference>
<dbReference type="InterPro" id="IPR006286">
    <property type="entry name" value="C56_PfpI-like"/>
</dbReference>
<reference evidence="3 4" key="1">
    <citation type="journal article" date="2022" name="Front. Microbiol.">
        <title>High genomic differentiation and limited gene flow indicate recent cryptic speciation within the genus Laspinema (cyanobacteria).</title>
        <authorList>
            <person name="Stanojkovic A."/>
            <person name="Skoupy S."/>
            <person name="Skaloud P."/>
            <person name="Dvorak P."/>
        </authorList>
    </citation>
    <scope>NUCLEOTIDE SEQUENCE [LARGE SCALE GENOMIC DNA]</scope>
    <source>
        <strain evidence="3 4">D3b</strain>
    </source>
</reference>